<dbReference type="GO" id="GO:0008986">
    <property type="term" value="F:pyruvate, water dikinase activity"/>
    <property type="evidence" value="ECO:0007669"/>
    <property type="project" value="UniProtKB-EC"/>
</dbReference>
<evidence type="ECO:0000259" key="18">
    <source>
        <dbReference type="Pfam" id="PF02896"/>
    </source>
</evidence>
<evidence type="ECO:0000259" key="16">
    <source>
        <dbReference type="Pfam" id="PF00391"/>
    </source>
</evidence>
<dbReference type="InterPro" id="IPR006319">
    <property type="entry name" value="PEP_synth"/>
</dbReference>
<dbReference type="GO" id="GO:0006094">
    <property type="term" value="P:gluconeogenesis"/>
    <property type="evidence" value="ECO:0007669"/>
    <property type="project" value="UniProtKB-UniPathway"/>
</dbReference>
<sequence length="807" mass="90400">MMKNKNKKFILWFEKIGIEDVGLVGGKNASLGEMIQNLTPLGVRVPPGFAVTAEAYFYFLKSTGLFNKLKKILADLNIKDVNDLSKKAKAVRLEILNTSLPKDLEVEIKENYLKLCQRLKNENLEVAIRSSATAEDLPTASFAGAHETYLNISGVHNVIEAVKRCFASLFTDRAISYRVDKGFDHFKVGLSVGIQKMVRADLGSSGVMFTLDTESGFKNVIYLTSIWGLGETIVQGRVEPDEFYIFKPTLKQGYKPIIYKKIGSKDKKTVYSRHGLKTTKEVSVDLKDRHIFSLANDDILTLAKWGILIEEHYSKKQKRWMPMDIEWAKDGQTQELFIVQSRPETIQAGKDFQTYEIYKLKSKGRLLLKGLAVGEKITSGRLRLIKDASGINEFQAGEILVTQMTDPDWEPIMKIAAGIITNEGGRTSHAAIVSRELGVPAIVGADKATQILKTGQLITIDCSTGSEGLIYEGALKWEKEKISLAHLPQTKTKVMLNIGEPDSAFVYSHLPVDGVGLARIEFVAASVKIHPLALVNFKNLKNEKLKEKIEELTAGYLDKKEFFVEKLAQGLGRIAAAFWPKEVIMRFSDFKTNEYRTLIGGELFEPEEANPMLGWRGASRYYHPRYRPAFELELKAVKKIREEYGLKNLNVMVPFCRTPEEGKKVIKIIEDSGLKSDKDFKRLKIFVMCEIPSNVILAEEFLKIFDGFSIGSNDLTQLTLGIDRDNAALINIADERQEAVKKLLAQAIKIAKAQNKYVGICGQAPSDFPEIVEFLVKVGIDSISLNPDTVIKTKINIAKIEKKIKNG</sequence>
<evidence type="ECO:0000256" key="1">
    <source>
        <dbReference type="ARBA" id="ARBA00001946"/>
    </source>
</evidence>
<gene>
    <name evidence="19" type="ORF">COV54_01485</name>
</gene>
<feature type="domain" description="Pyruvate phosphate dikinase AMP/ATP-binding" evidence="17">
    <location>
        <begin position="22"/>
        <end position="349"/>
    </location>
</feature>
<proteinExistence type="inferred from homology"/>
<dbReference type="Gene3D" id="3.50.30.10">
    <property type="entry name" value="Phosphohistidine domain"/>
    <property type="match status" value="1"/>
</dbReference>
<evidence type="ECO:0000313" key="19">
    <source>
        <dbReference type="EMBL" id="PIR07340.1"/>
    </source>
</evidence>
<keyword evidence="12 15" id="KW-0460">Magnesium</keyword>
<dbReference type="EMBL" id="PCWR01000035">
    <property type="protein sequence ID" value="PIR07340.1"/>
    <property type="molecule type" value="Genomic_DNA"/>
</dbReference>
<dbReference type="PANTHER" id="PTHR43030">
    <property type="entry name" value="PHOSPHOENOLPYRUVATE SYNTHASE"/>
    <property type="match status" value="1"/>
</dbReference>
<dbReference type="UniPathway" id="UPA00138"/>
<dbReference type="EC" id="2.7.9.2" evidence="5 15"/>
<dbReference type="PROSITE" id="PS00742">
    <property type="entry name" value="PEP_ENZYMES_2"/>
    <property type="match status" value="1"/>
</dbReference>
<dbReference type="InterPro" id="IPR002192">
    <property type="entry name" value="PPDK_AMP/ATP-bd"/>
</dbReference>
<dbReference type="InterPro" id="IPR040442">
    <property type="entry name" value="Pyrv_kinase-like_dom_sf"/>
</dbReference>
<accession>A0A2H0NEL9</accession>
<dbReference type="InterPro" id="IPR000121">
    <property type="entry name" value="PEP_util_C"/>
</dbReference>
<comment type="function">
    <text evidence="2 15">Catalyzes the phosphorylation of pyruvate to phosphoenolpyruvate.</text>
</comment>
<dbReference type="SUPFAM" id="SSF51621">
    <property type="entry name" value="Phosphoenolpyruvate/pyruvate domain"/>
    <property type="match status" value="1"/>
</dbReference>
<dbReference type="InterPro" id="IPR036637">
    <property type="entry name" value="Phosphohistidine_dom_sf"/>
</dbReference>
<dbReference type="Gene3D" id="3.30.470.20">
    <property type="entry name" value="ATP-grasp fold, B domain"/>
    <property type="match status" value="1"/>
</dbReference>
<dbReference type="GO" id="GO:0046872">
    <property type="term" value="F:metal ion binding"/>
    <property type="evidence" value="ECO:0007669"/>
    <property type="project" value="UniProtKB-KW"/>
</dbReference>
<evidence type="ECO:0000256" key="12">
    <source>
        <dbReference type="ARBA" id="ARBA00022842"/>
    </source>
</evidence>
<evidence type="ECO:0000256" key="4">
    <source>
        <dbReference type="ARBA" id="ARBA00007837"/>
    </source>
</evidence>
<keyword evidence="8 15" id="KW-0479">Metal-binding</keyword>
<comment type="similarity">
    <text evidence="4 15">Belongs to the PEP-utilizing enzyme family.</text>
</comment>
<evidence type="ECO:0000256" key="3">
    <source>
        <dbReference type="ARBA" id="ARBA00004742"/>
    </source>
</evidence>
<keyword evidence="19" id="KW-0670">Pyruvate</keyword>
<dbReference type="GO" id="GO:0005524">
    <property type="term" value="F:ATP binding"/>
    <property type="evidence" value="ECO:0007669"/>
    <property type="project" value="UniProtKB-KW"/>
</dbReference>
<evidence type="ECO:0000313" key="20">
    <source>
        <dbReference type="Proteomes" id="UP000228867"/>
    </source>
</evidence>
<organism evidence="19 20">
    <name type="scientific">Candidatus Jorgensenbacteria bacterium CG11_big_fil_rev_8_21_14_0_20_38_23</name>
    <dbReference type="NCBI Taxonomy" id="1974594"/>
    <lineage>
        <taxon>Bacteria</taxon>
        <taxon>Candidatus Joergenseniibacteriota</taxon>
    </lineage>
</organism>
<dbReference type="Pfam" id="PF00391">
    <property type="entry name" value="PEP-utilizers"/>
    <property type="match status" value="1"/>
</dbReference>
<keyword evidence="11 15" id="KW-0067">ATP-binding</keyword>
<keyword evidence="9 15" id="KW-0547">Nucleotide-binding</keyword>
<dbReference type="SUPFAM" id="SSF52009">
    <property type="entry name" value="Phosphohistidine domain"/>
    <property type="match status" value="1"/>
</dbReference>
<reference evidence="19 20" key="1">
    <citation type="submission" date="2017-09" db="EMBL/GenBank/DDBJ databases">
        <title>Depth-based differentiation of microbial function through sediment-hosted aquifers and enrichment of novel symbionts in the deep terrestrial subsurface.</title>
        <authorList>
            <person name="Probst A.J."/>
            <person name="Ladd B."/>
            <person name="Jarett J.K."/>
            <person name="Geller-Mcgrath D.E."/>
            <person name="Sieber C.M."/>
            <person name="Emerson J.B."/>
            <person name="Anantharaman K."/>
            <person name="Thomas B.C."/>
            <person name="Malmstrom R."/>
            <person name="Stieglmeier M."/>
            <person name="Klingl A."/>
            <person name="Woyke T."/>
            <person name="Ryan C.M."/>
            <person name="Banfield J.F."/>
        </authorList>
    </citation>
    <scope>NUCLEOTIDE SEQUENCE [LARGE SCALE GENOMIC DNA]</scope>
    <source>
        <strain evidence="19">CG11_big_fil_rev_8_21_14_0_20_38_23</strain>
    </source>
</reference>
<dbReference type="FunFam" id="3.30.470.20:FF:000017">
    <property type="entry name" value="Phosphoenolpyruvate synthase"/>
    <property type="match status" value="1"/>
</dbReference>
<evidence type="ECO:0000256" key="13">
    <source>
        <dbReference type="ARBA" id="ARBA00033470"/>
    </source>
</evidence>
<evidence type="ECO:0000256" key="5">
    <source>
        <dbReference type="ARBA" id="ARBA00011996"/>
    </source>
</evidence>
<evidence type="ECO:0000259" key="17">
    <source>
        <dbReference type="Pfam" id="PF01326"/>
    </source>
</evidence>
<evidence type="ECO:0000256" key="8">
    <source>
        <dbReference type="ARBA" id="ARBA00022723"/>
    </source>
</evidence>
<dbReference type="PANTHER" id="PTHR43030:SF1">
    <property type="entry name" value="PHOSPHOENOLPYRUVATE SYNTHASE"/>
    <property type="match status" value="1"/>
</dbReference>
<dbReference type="FunFam" id="3.30.1490.20:FF:000010">
    <property type="entry name" value="Phosphoenolpyruvate synthase"/>
    <property type="match status" value="1"/>
</dbReference>
<evidence type="ECO:0000256" key="2">
    <source>
        <dbReference type="ARBA" id="ARBA00002988"/>
    </source>
</evidence>
<dbReference type="NCBIfam" id="NF005057">
    <property type="entry name" value="PRK06464.1"/>
    <property type="match status" value="1"/>
</dbReference>
<evidence type="ECO:0000256" key="7">
    <source>
        <dbReference type="ARBA" id="ARBA00022679"/>
    </source>
</evidence>
<dbReference type="AlphaFoldDB" id="A0A2H0NEL9"/>
<dbReference type="Proteomes" id="UP000228867">
    <property type="component" value="Unassembled WGS sequence"/>
</dbReference>
<dbReference type="NCBIfam" id="TIGR01418">
    <property type="entry name" value="PEP_synth"/>
    <property type="match status" value="1"/>
</dbReference>
<evidence type="ECO:0000256" key="15">
    <source>
        <dbReference type="PIRNR" id="PIRNR000854"/>
    </source>
</evidence>
<evidence type="ECO:0000256" key="11">
    <source>
        <dbReference type="ARBA" id="ARBA00022840"/>
    </source>
</evidence>
<evidence type="ECO:0000256" key="6">
    <source>
        <dbReference type="ARBA" id="ARBA00021623"/>
    </source>
</evidence>
<dbReference type="InterPro" id="IPR008279">
    <property type="entry name" value="PEP-util_enz_mobile_dom"/>
</dbReference>
<feature type="domain" description="PEP-utilising enzyme mobile" evidence="16">
    <location>
        <begin position="394"/>
        <end position="465"/>
    </location>
</feature>
<comment type="catalytic activity">
    <reaction evidence="14 15">
        <text>pyruvate + ATP + H2O = phosphoenolpyruvate + AMP + phosphate + 2 H(+)</text>
        <dbReference type="Rhea" id="RHEA:11364"/>
        <dbReference type="ChEBI" id="CHEBI:15361"/>
        <dbReference type="ChEBI" id="CHEBI:15377"/>
        <dbReference type="ChEBI" id="CHEBI:15378"/>
        <dbReference type="ChEBI" id="CHEBI:30616"/>
        <dbReference type="ChEBI" id="CHEBI:43474"/>
        <dbReference type="ChEBI" id="CHEBI:58702"/>
        <dbReference type="ChEBI" id="CHEBI:456215"/>
        <dbReference type="EC" id="2.7.9.2"/>
    </reaction>
</comment>
<comment type="caution">
    <text evidence="19">The sequence shown here is derived from an EMBL/GenBank/DDBJ whole genome shotgun (WGS) entry which is preliminary data.</text>
</comment>
<dbReference type="Gene3D" id="3.20.20.60">
    <property type="entry name" value="Phosphoenolpyruvate-binding domains"/>
    <property type="match status" value="1"/>
</dbReference>
<feature type="domain" description="PEP-utilising enzyme C-terminal" evidence="18">
    <location>
        <begin position="486"/>
        <end position="801"/>
    </location>
</feature>
<evidence type="ECO:0000256" key="9">
    <source>
        <dbReference type="ARBA" id="ARBA00022741"/>
    </source>
</evidence>
<keyword evidence="7 15" id="KW-0808">Transferase</keyword>
<keyword evidence="10 15" id="KW-0418">Kinase</keyword>
<comment type="cofactor">
    <cofactor evidence="1 15">
        <name>Mg(2+)</name>
        <dbReference type="ChEBI" id="CHEBI:18420"/>
    </cofactor>
</comment>
<dbReference type="InterPro" id="IPR023151">
    <property type="entry name" value="PEP_util_CS"/>
</dbReference>
<protein>
    <recommendedName>
        <fullName evidence="6 15">Phosphoenolpyruvate synthase</fullName>
        <shortName evidence="15">PEP synthase</shortName>
        <ecNumber evidence="5 15">2.7.9.2</ecNumber>
    </recommendedName>
    <alternativeName>
        <fullName evidence="13 15">Pyruvate, water dikinase</fullName>
    </alternativeName>
</protein>
<dbReference type="PROSITE" id="PS00370">
    <property type="entry name" value="PEP_ENZYMES_PHOS_SITE"/>
    <property type="match status" value="1"/>
</dbReference>
<comment type="pathway">
    <text evidence="3 15">Carbohydrate biosynthesis; gluconeogenesis.</text>
</comment>
<dbReference type="InterPro" id="IPR018274">
    <property type="entry name" value="PEP_util_AS"/>
</dbReference>
<name>A0A2H0NEL9_9BACT</name>
<dbReference type="Gene3D" id="3.30.1490.20">
    <property type="entry name" value="ATP-grasp fold, A domain"/>
    <property type="match status" value="1"/>
</dbReference>
<dbReference type="Pfam" id="PF01326">
    <property type="entry name" value="PPDK_N"/>
    <property type="match status" value="1"/>
</dbReference>
<dbReference type="InterPro" id="IPR013815">
    <property type="entry name" value="ATP_grasp_subdomain_1"/>
</dbReference>
<dbReference type="InterPro" id="IPR015813">
    <property type="entry name" value="Pyrv/PenolPyrv_kinase-like_dom"/>
</dbReference>
<dbReference type="SUPFAM" id="SSF56059">
    <property type="entry name" value="Glutathione synthetase ATP-binding domain-like"/>
    <property type="match status" value="1"/>
</dbReference>
<dbReference type="Pfam" id="PF02896">
    <property type="entry name" value="PEP-utilizers_C"/>
    <property type="match status" value="1"/>
</dbReference>
<evidence type="ECO:0000256" key="10">
    <source>
        <dbReference type="ARBA" id="ARBA00022777"/>
    </source>
</evidence>
<dbReference type="PIRSF" id="PIRSF000854">
    <property type="entry name" value="PEP_synthase"/>
    <property type="match status" value="1"/>
</dbReference>
<evidence type="ECO:0000256" key="14">
    <source>
        <dbReference type="ARBA" id="ARBA00047700"/>
    </source>
</evidence>